<keyword evidence="1" id="KW-0732">Signal</keyword>
<evidence type="ECO:0000313" key="3">
    <source>
        <dbReference type="Proteomes" id="UP000586827"/>
    </source>
</evidence>
<dbReference type="RefSeq" id="WP_067516878.1">
    <property type="nucleotide sequence ID" value="NZ_JABELX010000012.1"/>
</dbReference>
<evidence type="ECO:0008006" key="4">
    <source>
        <dbReference type="Google" id="ProtNLM"/>
    </source>
</evidence>
<dbReference type="AlphaFoldDB" id="A0A849C5Z7"/>
<proteinExistence type="predicted"/>
<dbReference type="Proteomes" id="UP000586827">
    <property type="component" value="Unassembled WGS sequence"/>
</dbReference>
<gene>
    <name evidence="2" type="ORF">HLB23_30560</name>
</gene>
<feature type="chain" id="PRO_5033017086" description="Secreted protein" evidence="1">
    <location>
        <begin position="29"/>
        <end position="98"/>
    </location>
</feature>
<evidence type="ECO:0000313" key="2">
    <source>
        <dbReference type="EMBL" id="NNH74143.1"/>
    </source>
</evidence>
<reference evidence="2 3" key="1">
    <citation type="submission" date="2020-05" db="EMBL/GenBank/DDBJ databases">
        <title>MicrobeNet Type strains.</title>
        <authorList>
            <person name="Nicholson A.C."/>
        </authorList>
    </citation>
    <scope>NUCLEOTIDE SEQUENCE [LARGE SCALE GENOMIC DNA]</scope>
    <source>
        <strain evidence="2 3">JCM 3224</strain>
    </source>
</reference>
<protein>
    <recommendedName>
        <fullName evidence="4">Secreted protein</fullName>
    </recommendedName>
</protein>
<name>A0A849C5Z7_9NOCA</name>
<feature type="signal peptide" evidence="1">
    <location>
        <begin position="1"/>
        <end position="28"/>
    </location>
</feature>
<comment type="caution">
    <text evidence="2">The sequence shown here is derived from an EMBL/GenBank/DDBJ whole genome shotgun (WGS) entry which is preliminary data.</text>
</comment>
<keyword evidence="3" id="KW-1185">Reference proteome</keyword>
<organism evidence="2 3">
    <name type="scientific">Nocardia uniformis</name>
    <dbReference type="NCBI Taxonomy" id="53432"/>
    <lineage>
        <taxon>Bacteria</taxon>
        <taxon>Bacillati</taxon>
        <taxon>Actinomycetota</taxon>
        <taxon>Actinomycetes</taxon>
        <taxon>Mycobacteriales</taxon>
        <taxon>Nocardiaceae</taxon>
        <taxon>Nocardia</taxon>
    </lineage>
</organism>
<sequence length="98" mass="9996">MSHHIIRVLVFVAAIFATAVLTASPARAVTPADCESGGGQVDFQLDPFNTAQATCTCIGGFWGKQKEGDPEMAAYGPHMATVAGAPLAFTCVGLGGQA</sequence>
<accession>A0A849C5Z7</accession>
<evidence type="ECO:0000256" key="1">
    <source>
        <dbReference type="SAM" id="SignalP"/>
    </source>
</evidence>
<dbReference type="EMBL" id="JABELX010000012">
    <property type="protein sequence ID" value="NNH74143.1"/>
    <property type="molecule type" value="Genomic_DNA"/>
</dbReference>